<organism evidence="4 5">
    <name type="scientific">Cyclostephanos tholiformis</name>
    <dbReference type="NCBI Taxonomy" id="382380"/>
    <lineage>
        <taxon>Eukaryota</taxon>
        <taxon>Sar</taxon>
        <taxon>Stramenopiles</taxon>
        <taxon>Ochrophyta</taxon>
        <taxon>Bacillariophyta</taxon>
        <taxon>Coscinodiscophyceae</taxon>
        <taxon>Thalassiosirophycidae</taxon>
        <taxon>Stephanodiscales</taxon>
        <taxon>Stephanodiscaceae</taxon>
        <taxon>Cyclostephanos</taxon>
    </lineage>
</organism>
<dbReference type="InterPro" id="IPR017853">
    <property type="entry name" value="GH"/>
</dbReference>
<keyword evidence="1" id="KW-0378">Hydrolase</keyword>
<accession>A0ABD3RR70</accession>
<evidence type="ECO:0008006" key="6">
    <source>
        <dbReference type="Google" id="ProtNLM"/>
    </source>
</evidence>
<dbReference type="Pfam" id="PF02065">
    <property type="entry name" value="Melibiase"/>
    <property type="match status" value="1"/>
</dbReference>
<protein>
    <recommendedName>
        <fullName evidence="6">Alpha-galactosidase</fullName>
    </recommendedName>
</protein>
<dbReference type="EMBL" id="JALLPB020000199">
    <property type="protein sequence ID" value="KAL3815424.1"/>
    <property type="molecule type" value="Genomic_DNA"/>
</dbReference>
<dbReference type="AlphaFoldDB" id="A0ABD3RR70"/>
<dbReference type="InterPro" id="IPR013785">
    <property type="entry name" value="Aldolase_TIM"/>
</dbReference>
<evidence type="ECO:0000256" key="1">
    <source>
        <dbReference type="ARBA" id="ARBA00022801"/>
    </source>
</evidence>
<dbReference type="PANTHER" id="PTHR43053">
    <property type="entry name" value="GLYCOSIDASE FAMILY 31"/>
    <property type="match status" value="1"/>
</dbReference>
<evidence type="ECO:0000313" key="4">
    <source>
        <dbReference type="EMBL" id="KAL3815424.1"/>
    </source>
</evidence>
<evidence type="ECO:0000256" key="2">
    <source>
        <dbReference type="ARBA" id="ARBA00023295"/>
    </source>
</evidence>
<dbReference type="InterPro" id="IPR050985">
    <property type="entry name" value="Alpha-glycosidase_related"/>
</dbReference>
<feature type="region of interest" description="Disordered" evidence="3">
    <location>
        <begin position="1"/>
        <end position="35"/>
    </location>
</feature>
<evidence type="ECO:0000256" key="3">
    <source>
        <dbReference type="SAM" id="MobiDB-lite"/>
    </source>
</evidence>
<dbReference type="Proteomes" id="UP001530377">
    <property type="component" value="Unassembled WGS sequence"/>
</dbReference>
<comment type="caution">
    <text evidence="4">The sequence shown here is derived from an EMBL/GenBank/DDBJ whole genome shotgun (WGS) entry which is preliminary data.</text>
</comment>
<keyword evidence="2" id="KW-0326">Glycosidase</keyword>
<name>A0ABD3RR70_9STRA</name>
<dbReference type="SUPFAM" id="SSF51445">
    <property type="entry name" value="(Trans)glycosidases"/>
    <property type="match status" value="1"/>
</dbReference>
<dbReference type="InterPro" id="IPR002252">
    <property type="entry name" value="Glyco_hydro_36"/>
</dbReference>
<evidence type="ECO:0000313" key="5">
    <source>
        <dbReference type="Proteomes" id="UP001530377"/>
    </source>
</evidence>
<gene>
    <name evidence="4" type="ORF">ACHAXA_009169</name>
</gene>
<dbReference type="CDD" id="cd14791">
    <property type="entry name" value="GH36"/>
    <property type="match status" value="1"/>
</dbReference>
<dbReference type="Gene3D" id="3.20.20.70">
    <property type="entry name" value="Aldolase class I"/>
    <property type="match status" value="1"/>
</dbReference>
<sequence length="1200" mass="133065">MTADKTDDYPGWTFRLNVPNPNINDSSESRGSDNFDLEGVQLLPKNLSPAGKDYGPLYSPLPPLSSSLYLAELCPHGVSVASLSGGDDPAASVAKDSSNKISVGQNRSKKWSWSFSSQASPSQWNVTSSKLLSVTYRPVHEAYPSYTNISKSRDYWHKSVGWCMEKGAACVCGKCRSIAIGRGGRTKTRRQKRCRIRWGEIKRRITGAPNPIHRVTVNYTVDDIIRIEPIGVSSSAATTASASQQTDSPGSGVWIQGIGNCNALRIYLRSKFGSNSTEKDLRDVSVLSSDYDLPDLKKWDSLPPPPWINQDSDSTVRVDQESKHWGPVLTFAIPYQGGNDDTQRDRAVHKCPPLLWKVEHPPNSLVAVDSFMLMDGALHLHQGGKEVGSSSSYHEKPTNVYIHGYQSWSFSGSVVQGKVQPKSAMPNVLSKAFNHGGVVLSEDYANGIDYWGKNLKIQIIDDEYDIGDDNLNEGNAFYKSDMFACISSNGIASSQHDDERIVLDEEGGPAVIIGFLAQREQFGSVLLDKYLRRFCLYSCHEGVVANRSITSDWAYCQIVDRNTYDEEAMVYYVHAVGDHNEARPMEKGLTCGWCSWYHYYDDISHASLSKNADILENSMTTLGFNVCLIDDGYMTAWGDWNSLKPGKFVRDGGMRVLSDAIRAKGMKPGVWLAPFACDKFSTLAKEHPEWIIRNDMGRHANSANCGKFFYGLDASNPAVLKHVYDTIRRAVDEWGFDVLKLDFLYASCLSGNGKYNPSISRAEAMYLGMRTIRAAAGKDTFIIGCGCPIGSAVGFVDGMRVSCDTGPTFVPPFPFPHWDNGTLPALRGMLRNTMSRSPFGHRWWHNDPDCILLGESTKLTNDEVVSAASVVAMTGGMFLLSDDMEKVSESRLRIAQRIFPLTSVTAVPLDLHSTMNSGMPSVLRLWCTEKTAPTNGTAKSKSEDLCHPESIEITYPKKILSQQASKIECEFIHSPGDMDVDPYSRERSCIKVASGLGSWTVVSLSNWLEHTATLSVSFSALVAHSIDDFAATGAPRSLRSLADDISSPREMSEHGFHFFSFWSSEYVWIPHQTLLDNAPLVKKLKPHATEIFHIKPAEPTRPQYIGSDLHFSCGFEVNSFHWSDRHVRICLRNDYKRQGSIFLYLPERDGLNRAAVTVNGKPGLVEIVARPSMGENFSGRVLRVYIETGPHEDGLVSILW</sequence>
<proteinExistence type="predicted"/>
<dbReference type="GO" id="GO:0004557">
    <property type="term" value="F:alpha-galactosidase activity"/>
    <property type="evidence" value="ECO:0007669"/>
    <property type="project" value="UniProtKB-ARBA"/>
</dbReference>
<reference evidence="4 5" key="1">
    <citation type="submission" date="2024-10" db="EMBL/GenBank/DDBJ databases">
        <title>Updated reference genomes for cyclostephanoid diatoms.</title>
        <authorList>
            <person name="Roberts W.R."/>
            <person name="Alverson A.J."/>
        </authorList>
    </citation>
    <scope>NUCLEOTIDE SEQUENCE [LARGE SCALE GENOMIC DNA]</scope>
    <source>
        <strain evidence="4 5">AJA228-03</strain>
    </source>
</reference>
<keyword evidence="5" id="KW-1185">Reference proteome</keyword>
<dbReference type="PANTHER" id="PTHR43053:SF3">
    <property type="entry name" value="ALPHA-GALACTOSIDASE C-RELATED"/>
    <property type="match status" value="1"/>
</dbReference>